<dbReference type="Gene3D" id="3.40.50.2000">
    <property type="entry name" value="Glycogen Phosphorylase B"/>
    <property type="match status" value="2"/>
</dbReference>
<reference evidence="2" key="1">
    <citation type="submission" date="2022-06" db="EMBL/GenBank/DDBJ databases">
        <title>New cyanobacteria of genus Symplocastrum in benthos of Lake Baikal.</title>
        <authorList>
            <person name="Sorokovikova E."/>
            <person name="Tikhonova I."/>
            <person name="Krasnopeev A."/>
            <person name="Evseev P."/>
            <person name="Gladkikh A."/>
            <person name="Belykh O."/>
        </authorList>
    </citation>
    <scope>NUCLEOTIDE SEQUENCE</scope>
    <source>
        <strain evidence="2">BBK-W-15</strain>
    </source>
</reference>
<dbReference type="GO" id="GO:0016757">
    <property type="term" value="F:glycosyltransferase activity"/>
    <property type="evidence" value="ECO:0007669"/>
    <property type="project" value="TreeGrafter"/>
</dbReference>
<gene>
    <name evidence="2" type="ORF">NJ959_14825</name>
</gene>
<dbReference type="AlphaFoldDB" id="A0AAE3GSH7"/>
<comment type="caution">
    <text evidence="2">The sequence shown here is derived from an EMBL/GenBank/DDBJ whole genome shotgun (WGS) entry which is preliminary data.</text>
</comment>
<sequence>MRILMLFCNNFPYPPTRGATEGRTFNLLKYLNQHHEVTLFARRIENITEAEVEQLRSFTSHLVLFPPREIAVAQKGVVGVIGKVWRFLEGLFQMIPTSVLSYYSPEIQSEIDKYVSQKKCDVIVCEQSISEVFIRPEYRQKVKTVVDIHSSVYGWVRNHLEHGASEYPLRDFLYLPLLYRYEQRYCAKFSRLVATTDYDREQLLKISPKAQITLVPNGVDLEMFPYRSQDPGGHSLIFIGTMSATHNIDAARFFALEVFPKIQQQYPDATFTIVGAKPGQEVLELGQRPGIIVTGTVPSIADYLHQATVCVVPLRVGLGIKTKTLESMATGIPIVASNRGLEGLTVDGEGVPLRAIRANQVEEYVAAIARLFEDAKLREEVSRNGRSTIELEYTWERAGQLYEQVLEVE</sequence>
<proteinExistence type="predicted"/>
<name>A0AAE3GSH7_9CYAN</name>
<evidence type="ECO:0000313" key="2">
    <source>
        <dbReference type="EMBL" id="MCP2729724.1"/>
    </source>
</evidence>
<dbReference type="PANTHER" id="PTHR12526">
    <property type="entry name" value="GLYCOSYLTRANSFERASE"/>
    <property type="match status" value="1"/>
</dbReference>
<dbReference type="CDD" id="cd03801">
    <property type="entry name" value="GT4_PimA-like"/>
    <property type="match status" value="1"/>
</dbReference>
<accession>A0AAE3GSH7</accession>
<dbReference type="PANTHER" id="PTHR12526:SF600">
    <property type="entry name" value="GLYCOSYL TRANSFERASE GROUP 1"/>
    <property type="match status" value="1"/>
</dbReference>
<dbReference type="Pfam" id="PF13692">
    <property type="entry name" value="Glyco_trans_1_4"/>
    <property type="match status" value="1"/>
</dbReference>
<dbReference type="Pfam" id="PF13439">
    <property type="entry name" value="Glyco_transf_4"/>
    <property type="match status" value="1"/>
</dbReference>
<dbReference type="Proteomes" id="UP001204953">
    <property type="component" value="Unassembled WGS sequence"/>
</dbReference>
<dbReference type="SUPFAM" id="SSF53756">
    <property type="entry name" value="UDP-Glycosyltransferase/glycogen phosphorylase"/>
    <property type="match status" value="1"/>
</dbReference>
<dbReference type="RefSeq" id="WP_254012501.1">
    <property type="nucleotide sequence ID" value="NZ_JAMZMM010000137.1"/>
</dbReference>
<dbReference type="InterPro" id="IPR028098">
    <property type="entry name" value="Glyco_trans_4-like_N"/>
</dbReference>
<protein>
    <submittedName>
        <fullName evidence="2">Glycosyltransferase family 4 protein</fullName>
    </submittedName>
</protein>
<organism evidence="2 3">
    <name type="scientific">Limnofasciculus baicalensis BBK-W-15</name>
    <dbReference type="NCBI Taxonomy" id="2699891"/>
    <lineage>
        <taxon>Bacteria</taxon>
        <taxon>Bacillati</taxon>
        <taxon>Cyanobacteriota</taxon>
        <taxon>Cyanophyceae</taxon>
        <taxon>Coleofasciculales</taxon>
        <taxon>Coleofasciculaceae</taxon>
        <taxon>Limnofasciculus</taxon>
        <taxon>Limnofasciculus baicalensis</taxon>
    </lineage>
</organism>
<feature type="domain" description="Glycosyltransferase subfamily 4-like N-terminal" evidence="1">
    <location>
        <begin position="24"/>
        <end position="222"/>
    </location>
</feature>
<evidence type="ECO:0000313" key="3">
    <source>
        <dbReference type="Proteomes" id="UP001204953"/>
    </source>
</evidence>
<evidence type="ECO:0000259" key="1">
    <source>
        <dbReference type="Pfam" id="PF13439"/>
    </source>
</evidence>
<keyword evidence="3" id="KW-1185">Reference proteome</keyword>
<dbReference type="EMBL" id="JAMZMM010000137">
    <property type="protein sequence ID" value="MCP2729724.1"/>
    <property type="molecule type" value="Genomic_DNA"/>
</dbReference>